<dbReference type="InterPro" id="IPR050271">
    <property type="entry name" value="UDP-glycosyltransferase"/>
</dbReference>
<keyword evidence="5" id="KW-0812">Transmembrane</keyword>
<evidence type="ECO:0000256" key="5">
    <source>
        <dbReference type="RuleBase" id="RU362059"/>
    </source>
</evidence>
<dbReference type="InterPro" id="IPR035595">
    <property type="entry name" value="UDP_glycos_trans_CS"/>
</dbReference>
<dbReference type="EMBL" id="NWSH01000347">
    <property type="protein sequence ID" value="PCG77205.1"/>
    <property type="molecule type" value="Genomic_DNA"/>
</dbReference>
<evidence type="ECO:0000256" key="4">
    <source>
        <dbReference type="RuleBase" id="RU003718"/>
    </source>
</evidence>
<comment type="caution">
    <text evidence="6">The sequence shown here is derived from an EMBL/GenBank/DDBJ whole genome shotgun (WGS) entry which is preliminary data.</text>
</comment>
<evidence type="ECO:0000313" key="6">
    <source>
        <dbReference type="EMBL" id="PCG77205.1"/>
    </source>
</evidence>
<dbReference type="Gene3D" id="3.40.50.2000">
    <property type="entry name" value="Glycogen Phosphorylase B"/>
    <property type="match status" value="2"/>
</dbReference>
<comment type="similarity">
    <text evidence="1 4">Belongs to the UDP-glycosyltransferase family.</text>
</comment>
<dbReference type="GO" id="GO:0015020">
    <property type="term" value="F:glucuronosyltransferase activity"/>
    <property type="evidence" value="ECO:0007669"/>
    <property type="project" value="UniProtKB-EC"/>
</dbReference>
<accession>A0A2A4JYW3</accession>
<gene>
    <name evidence="6" type="ORF">B5V51_7930</name>
</gene>
<organism evidence="6">
    <name type="scientific">Heliothis virescens</name>
    <name type="common">Tobacco budworm moth</name>
    <dbReference type="NCBI Taxonomy" id="7102"/>
    <lineage>
        <taxon>Eukaryota</taxon>
        <taxon>Metazoa</taxon>
        <taxon>Ecdysozoa</taxon>
        <taxon>Arthropoda</taxon>
        <taxon>Hexapoda</taxon>
        <taxon>Insecta</taxon>
        <taxon>Pterygota</taxon>
        <taxon>Neoptera</taxon>
        <taxon>Endopterygota</taxon>
        <taxon>Lepidoptera</taxon>
        <taxon>Glossata</taxon>
        <taxon>Ditrysia</taxon>
        <taxon>Noctuoidea</taxon>
        <taxon>Noctuidae</taxon>
        <taxon>Heliothinae</taxon>
        <taxon>Heliothis</taxon>
    </lineage>
</organism>
<dbReference type="GO" id="GO:0016020">
    <property type="term" value="C:membrane"/>
    <property type="evidence" value="ECO:0007669"/>
    <property type="project" value="UniProtKB-SubCell"/>
</dbReference>
<keyword evidence="5" id="KW-0472">Membrane</keyword>
<keyword evidence="3 4" id="KW-0808">Transferase</keyword>
<feature type="transmembrane region" description="Helical" evidence="5">
    <location>
        <begin position="478"/>
        <end position="505"/>
    </location>
</feature>
<keyword evidence="5" id="KW-1133">Transmembrane helix</keyword>
<dbReference type="FunFam" id="3.40.50.2000:FF:000189">
    <property type="entry name" value="UDP-glucuronosyltransferase 2B14-like Protein"/>
    <property type="match status" value="1"/>
</dbReference>
<comment type="subcellular location">
    <subcellularLocation>
        <location evidence="5">Membrane</location>
        <topology evidence="5">Single-pass membrane protein</topology>
    </subcellularLocation>
</comment>
<protein>
    <recommendedName>
        <fullName evidence="5">UDP-glucuronosyltransferase</fullName>
        <ecNumber evidence="5">2.4.1.17</ecNumber>
    </recommendedName>
</protein>
<dbReference type="PANTHER" id="PTHR48043:SF114">
    <property type="entry name" value="IP04436P-RELATED"/>
    <property type="match status" value="1"/>
</dbReference>
<dbReference type="CDD" id="cd03784">
    <property type="entry name" value="GT1_Gtf-like"/>
    <property type="match status" value="1"/>
</dbReference>
<comment type="caution">
    <text evidence="5">Lacks conserved residue(s) required for the propagation of feature annotation.</text>
</comment>
<dbReference type="EC" id="2.4.1.17" evidence="5"/>
<dbReference type="InterPro" id="IPR002213">
    <property type="entry name" value="UDP_glucos_trans"/>
</dbReference>
<dbReference type="STRING" id="7102.A0A2A4JYW3"/>
<name>A0A2A4JYW3_HELVI</name>
<dbReference type="SUPFAM" id="SSF53756">
    <property type="entry name" value="UDP-Glycosyltransferase/glycogen phosphorylase"/>
    <property type="match status" value="1"/>
</dbReference>
<evidence type="ECO:0000256" key="2">
    <source>
        <dbReference type="ARBA" id="ARBA00022676"/>
    </source>
</evidence>
<evidence type="ECO:0000256" key="1">
    <source>
        <dbReference type="ARBA" id="ARBA00009995"/>
    </source>
</evidence>
<proteinExistence type="inferred from homology"/>
<sequence length="516" mass="57993">MHLYKLIIYLLYLVVYSNGYEILAVFPHSARSHHIYFSALVEELALRQHNVTVINYHPVQKIPTLRQISLQNKENASACVDIEKRMEVLSVSDFALAYATAKVFKNIANTNCKKLMNHREVQELIESSSHFDLVIVEQFVTDCGLAVAYKLNAPAIGIAAHILSPWTYPRLGAPNNPAYVPNHFFGSGSKPTLWNKIKSLVINLGMNMYYTHVIQRSDQEIVNEVYPDTPLLEELGKNMSLILINQYFPLTGPRLYSSNVVEVGGLHINLNDHVAEDEGLLNFLDSASNGVVYISFGSVASNFPRKISNEIMKLVEKSNMRFVWKTDISDWVPPSNVLIGKWMPQTAVLCHPNVVGFISHSGMLSTSEAMHCGVPLVSVPLFGEQFANGRSAVESGLGVLLDVLTLNVHVLEDALKTILQEQYQKKAKTLSKLWKDRPLSPMETAIFWIEYVARNKEAVNLKPPTLDMPLYQYLMIDVLLVMALATLVIGYIIVKLISLVFIIVFEDHKLKGKKVE</sequence>
<dbReference type="Pfam" id="PF00201">
    <property type="entry name" value="UDPGT"/>
    <property type="match status" value="1"/>
</dbReference>
<feature type="transmembrane region" description="Helical" evidence="5">
    <location>
        <begin position="6"/>
        <end position="26"/>
    </location>
</feature>
<dbReference type="PANTHER" id="PTHR48043">
    <property type="entry name" value="EG:EG0003.4 PROTEIN-RELATED"/>
    <property type="match status" value="1"/>
</dbReference>
<dbReference type="AlphaFoldDB" id="A0A2A4JYW3"/>
<keyword evidence="2 4" id="KW-0328">Glycosyltransferase</keyword>
<comment type="catalytic activity">
    <reaction evidence="5">
        <text>glucuronate acceptor + UDP-alpha-D-glucuronate = acceptor beta-D-glucuronoside + UDP + H(+)</text>
        <dbReference type="Rhea" id="RHEA:21032"/>
        <dbReference type="ChEBI" id="CHEBI:15378"/>
        <dbReference type="ChEBI" id="CHEBI:58052"/>
        <dbReference type="ChEBI" id="CHEBI:58223"/>
        <dbReference type="ChEBI" id="CHEBI:132367"/>
        <dbReference type="ChEBI" id="CHEBI:132368"/>
        <dbReference type="EC" id="2.4.1.17"/>
    </reaction>
</comment>
<evidence type="ECO:0000256" key="3">
    <source>
        <dbReference type="ARBA" id="ARBA00022679"/>
    </source>
</evidence>
<reference evidence="6" key="1">
    <citation type="submission" date="2017-09" db="EMBL/GenBank/DDBJ databases">
        <title>Contemporary evolution of a Lepidopteran species, Heliothis virescens, in response to modern agricultural practices.</title>
        <authorList>
            <person name="Fritz M.L."/>
            <person name="Deyonke A.M."/>
            <person name="Papanicolaou A."/>
            <person name="Micinski S."/>
            <person name="Westbrook J."/>
            <person name="Gould F."/>
        </authorList>
    </citation>
    <scope>NUCLEOTIDE SEQUENCE [LARGE SCALE GENOMIC DNA]</scope>
    <source>
        <strain evidence="6">HvINT-</strain>
        <tissue evidence="6">Whole body</tissue>
    </source>
</reference>
<dbReference type="PROSITE" id="PS00375">
    <property type="entry name" value="UDPGT"/>
    <property type="match status" value="1"/>
</dbReference>